<name>A0AAE4R5A5_9ACTN</name>
<proteinExistence type="predicted"/>
<comment type="caution">
    <text evidence="2">The sequence shown here is derived from an EMBL/GenBank/DDBJ whole genome shotgun (WGS) entry which is preliminary data.</text>
</comment>
<dbReference type="InterPro" id="IPR010499">
    <property type="entry name" value="AraC_E-bd"/>
</dbReference>
<sequence>MTDPSTEPQIVELTPARVAVHREKVPMTGLPQFFDRSFHAVDDAMRNAGASVVGPPLGLYYGMPTDTVDVAAGFPTDRDVSVDGEVTTETLPGGRAAQILHIGSYDAMEQTYGRLMQWMQAQNLRPAGVMWESYLTEPDENDLSSMQTLIVWPLED</sequence>
<evidence type="ECO:0000313" key="2">
    <source>
        <dbReference type="EMBL" id="MDV6310600.1"/>
    </source>
</evidence>
<gene>
    <name evidence="2" type="ORF">R3Q15_01580</name>
</gene>
<dbReference type="InterPro" id="IPR011256">
    <property type="entry name" value="Reg_factor_effector_dom_sf"/>
</dbReference>
<dbReference type="SUPFAM" id="SSF55136">
    <property type="entry name" value="Probable bacterial effector-binding domain"/>
    <property type="match status" value="1"/>
</dbReference>
<dbReference type="InterPro" id="IPR029442">
    <property type="entry name" value="GyrI-like"/>
</dbReference>
<evidence type="ECO:0000313" key="3">
    <source>
        <dbReference type="Proteomes" id="UP001185922"/>
    </source>
</evidence>
<dbReference type="GeneID" id="77173112"/>
<organism evidence="2 3">
    <name type="scientific">Gordonia amicalis</name>
    <dbReference type="NCBI Taxonomy" id="89053"/>
    <lineage>
        <taxon>Bacteria</taxon>
        <taxon>Bacillati</taxon>
        <taxon>Actinomycetota</taxon>
        <taxon>Actinomycetes</taxon>
        <taxon>Mycobacteriales</taxon>
        <taxon>Gordoniaceae</taxon>
        <taxon>Gordonia</taxon>
    </lineage>
</organism>
<accession>A0AAE4R5A5</accession>
<protein>
    <submittedName>
        <fullName evidence="2">GyrI-like domain-containing protein</fullName>
    </submittedName>
</protein>
<dbReference type="InterPro" id="IPR050908">
    <property type="entry name" value="SmbC-like"/>
</dbReference>
<dbReference type="Gene3D" id="3.20.80.10">
    <property type="entry name" value="Regulatory factor, effector binding domain"/>
    <property type="match status" value="1"/>
</dbReference>
<dbReference type="SMART" id="SM00871">
    <property type="entry name" value="AraC_E_bind"/>
    <property type="match status" value="1"/>
</dbReference>
<dbReference type="PANTHER" id="PTHR40055">
    <property type="entry name" value="TRANSCRIPTIONAL REGULATOR YGIV-RELATED"/>
    <property type="match status" value="1"/>
</dbReference>
<dbReference type="EMBL" id="JAWLKH010000001">
    <property type="protein sequence ID" value="MDV6310600.1"/>
    <property type="molecule type" value="Genomic_DNA"/>
</dbReference>
<dbReference type="RefSeq" id="WP_159405565.1">
    <property type="nucleotide sequence ID" value="NZ_CP091855.1"/>
</dbReference>
<dbReference type="AlphaFoldDB" id="A0AAE4R5A5"/>
<dbReference type="Proteomes" id="UP001185922">
    <property type="component" value="Unassembled WGS sequence"/>
</dbReference>
<reference evidence="2" key="1">
    <citation type="submission" date="2023-10" db="EMBL/GenBank/DDBJ databases">
        <title>Development of a sustainable strategy for remediation of hydrocarbon-contaminated territories based on the waste exchange concept.</title>
        <authorList>
            <person name="Krivoruchko A."/>
        </authorList>
    </citation>
    <scope>NUCLEOTIDE SEQUENCE</scope>
    <source>
        <strain evidence="2">IEGM 1279</strain>
    </source>
</reference>
<feature type="domain" description="AraC effector-binding" evidence="1">
    <location>
        <begin position="6"/>
        <end position="155"/>
    </location>
</feature>
<evidence type="ECO:0000259" key="1">
    <source>
        <dbReference type="SMART" id="SM00871"/>
    </source>
</evidence>
<dbReference type="PANTHER" id="PTHR40055:SF1">
    <property type="entry name" value="TRANSCRIPTIONAL REGULATOR YGIV-RELATED"/>
    <property type="match status" value="1"/>
</dbReference>
<dbReference type="Pfam" id="PF06445">
    <property type="entry name" value="GyrI-like"/>
    <property type="match status" value="1"/>
</dbReference>